<dbReference type="GO" id="GO:0030170">
    <property type="term" value="F:pyridoxal phosphate binding"/>
    <property type="evidence" value="ECO:0007669"/>
    <property type="project" value="InterPro"/>
</dbReference>
<comment type="function">
    <text evidence="10">Involved in the biosynthesis of p-aminobenzoate (PABA), a precursor of tetrahydrofolate. Converts 4-amino-4-deoxychorismate into 4-aminobenzoate (PABA) and pyruvate.</text>
</comment>
<evidence type="ECO:0000256" key="11">
    <source>
        <dbReference type="ARBA" id="ARBA00069174"/>
    </source>
</evidence>
<keyword evidence="5" id="KW-0289">Folate biosynthesis</keyword>
<dbReference type="SUPFAM" id="SSF56752">
    <property type="entry name" value="D-aminoacid aminotransferase-like PLP-dependent enzymes"/>
    <property type="match status" value="1"/>
</dbReference>
<dbReference type="InterPro" id="IPR017824">
    <property type="entry name" value="Aminodeoxychorismate_lyase_IV"/>
</dbReference>
<evidence type="ECO:0000256" key="3">
    <source>
        <dbReference type="ARBA" id="ARBA00011738"/>
    </source>
</evidence>
<comment type="catalytic activity">
    <reaction evidence="9">
        <text>4-amino-4-deoxychorismate = 4-aminobenzoate + pyruvate + H(+)</text>
        <dbReference type="Rhea" id="RHEA:16201"/>
        <dbReference type="ChEBI" id="CHEBI:15361"/>
        <dbReference type="ChEBI" id="CHEBI:15378"/>
        <dbReference type="ChEBI" id="CHEBI:17836"/>
        <dbReference type="ChEBI" id="CHEBI:58406"/>
        <dbReference type="EC" id="4.1.3.38"/>
    </reaction>
</comment>
<dbReference type="InterPro" id="IPR050571">
    <property type="entry name" value="Class-IV_PLP-Dep_Aminotrnsfr"/>
</dbReference>
<dbReference type="Gene3D" id="3.20.10.10">
    <property type="entry name" value="D-amino Acid Aminotransferase, subunit A, domain 2"/>
    <property type="match status" value="1"/>
</dbReference>
<dbReference type="Pfam" id="PF01063">
    <property type="entry name" value="Aminotran_4"/>
    <property type="match status" value="1"/>
</dbReference>
<dbReference type="GO" id="GO:0008696">
    <property type="term" value="F:4-amino-4-deoxychorismate lyase activity"/>
    <property type="evidence" value="ECO:0007669"/>
    <property type="project" value="UniProtKB-UniRule"/>
</dbReference>
<evidence type="ECO:0000256" key="2">
    <source>
        <dbReference type="ARBA" id="ARBA00009320"/>
    </source>
</evidence>
<gene>
    <name evidence="13" type="ORF">M983_2943</name>
</gene>
<comment type="pathway">
    <text evidence="7">Cofactor biosynthesis; tetrahydrofolate biosynthesis; 4-aminobenzoate from chorismate: step 2/2.</text>
</comment>
<dbReference type="CDD" id="cd01559">
    <property type="entry name" value="ADCL_like"/>
    <property type="match status" value="1"/>
</dbReference>
<dbReference type="Gene3D" id="3.30.470.10">
    <property type="match status" value="1"/>
</dbReference>
<dbReference type="OrthoDB" id="9805628at2"/>
<dbReference type="Proteomes" id="UP000094023">
    <property type="component" value="Unassembled WGS sequence"/>
</dbReference>
<keyword evidence="6 13" id="KW-0456">Lyase</keyword>
<dbReference type="InterPro" id="IPR001544">
    <property type="entry name" value="Aminotrans_IV"/>
</dbReference>
<dbReference type="InterPro" id="IPR036038">
    <property type="entry name" value="Aminotransferase-like"/>
</dbReference>
<protein>
    <recommendedName>
        <fullName evidence="11 12">Aminodeoxychorismate lyase</fullName>
        <ecNumber evidence="8 12">4.1.3.38</ecNumber>
    </recommendedName>
</protein>
<dbReference type="NCBIfam" id="NF004761">
    <property type="entry name" value="PRK06092.1"/>
    <property type="match status" value="1"/>
</dbReference>
<evidence type="ECO:0000256" key="4">
    <source>
        <dbReference type="ARBA" id="ARBA00022898"/>
    </source>
</evidence>
<evidence type="ECO:0000256" key="1">
    <source>
        <dbReference type="ARBA" id="ARBA00001933"/>
    </source>
</evidence>
<dbReference type="EMBL" id="LXEN01000150">
    <property type="protein sequence ID" value="OAT22530.1"/>
    <property type="molecule type" value="Genomic_DNA"/>
</dbReference>
<proteinExistence type="inferred from homology"/>
<keyword evidence="4" id="KW-0663">Pyridoxal phosphate</keyword>
<comment type="cofactor">
    <cofactor evidence="1">
        <name>pyridoxal 5'-phosphate</name>
        <dbReference type="ChEBI" id="CHEBI:597326"/>
    </cofactor>
</comment>
<dbReference type="GO" id="GO:0005829">
    <property type="term" value="C:cytosol"/>
    <property type="evidence" value="ECO:0007669"/>
    <property type="project" value="TreeGrafter"/>
</dbReference>
<dbReference type="AlphaFoldDB" id="A0A198FCM5"/>
<comment type="subunit">
    <text evidence="3">Homodimer.</text>
</comment>
<sequence length="275" mass="31029">MYWINGQQQRYIDASDRAIQFGDGCFTTIAIKNTKPLLLSAHIQRLQQGCSALYLPEPDWISLKNHLIDIAALTQDNSVIKVIISRGSGGRGYSPKGLTKATVITSLASYPDHYEKQQNNGICLEISPILLGQNAQLAGIKHLNRLEQVLIKYHLETTNADDVLVCNHDGYLVEANAANLFWRKGNDIFTPDLSLSGVNGIMRQVVIQFALKMQWGMNIVNVTTETLYDADEIWLTNTLMPVIPVNCIHFSENKHFEYPNRDYYHVVLQHCLSLE</sequence>
<dbReference type="RefSeq" id="WP_066752664.1">
    <property type="nucleotide sequence ID" value="NZ_LXEN01000150.1"/>
</dbReference>
<dbReference type="EC" id="4.1.3.38" evidence="8 12"/>
<comment type="similarity">
    <text evidence="2">Belongs to the class-IV pyridoxal-phosphate-dependent aminotransferase family.</text>
</comment>
<evidence type="ECO:0000256" key="8">
    <source>
        <dbReference type="ARBA" id="ARBA00035676"/>
    </source>
</evidence>
<dbReference type="InterPro" id="IPR043131">
    <property type="entry name" value="BCAT-like_N"/>
</dbReference>
<organism evidence="13 14">
    <name type="scientific">Proteus myxofaciens ATCC 19692</name>
    <dbReference type="NCBI Taxonomy" id="1354337"/>
    <lineage>
        <taxon>Bacteria</taxon>
        <taxon>Pseudomonadati</taxon>
        <taxon>Pseudomonadota</taxon>
        <taxon>Gammaproteobacteria</taxon>
        <taxon>Enterobacterales</taxon>
        <taxon>Morganellaceae</taxon>
        <taxon>Proteus</taxon>
    </lineage>
</organism>
<dbReference type="GO" id="GO:0008153">
    <property type="term" value="P:4-aminobenzoate biosynthetic process"/>
    <property type="evidence" value="ECO:0007669"/>
    <property type="project" value="UniProtKB-UniRule"/>
</dbReference>
<dbReference type="PANTHER" id="PTHR42743">
    <property type="entry name" value="AMINO-ACID AMINOTRANSFERASE"/>
    <property type="match status" value="1"/>
</dbReference>
<evidence type="ECO:0000256" key="10">
    <source>
        <dbReference type="ARBA" id="ARBA00054027"/>
    </source>
</evidence>
<evidence type="ECO:0000256" key="7">
    <source>
        <dbReference type="ARBA" id="ARBA00035633"/>
    </source>
</evidence>
<dbReference type="InterPro" id="IPR043132">
    <property type="entry name" value="BCAT-like_C"/>
</dbReference>
<evidence type="ECO:0000256" key="9">
    <source>
        <dbReference type="ARBA" id="ARBA00049529"/>
    </source>
</evidence>
<dbReference type="PANTHER" id="PTHR42743:SF2">
    <property type="entry name" value="AMINODEOXYCHORISMATE LYASE"/>
    <property type="match status" value="1"/>
</dbReference>
<dbReference type="GO" id="GO:0046656">
    <property type="term" value="P:folic acid biosynthetic process"/>
    <property type="evidence" value="ECO:0007669"/>
    <property type="project" value="UniProtKB-KW"/>
</dbReference>
<accession>A0A198FCM5</accession>
<evidence type="ECO:0000313" key="13">
    <source>
        <dbReference type="EMBL" id="OAT22530.1"/>
    </source>
</evidence>
<dbReference type="FunFam" id="3.20.10.10:FF:000002">
    <property type="entry name" value="D-alanine aminotransferase"/>
    <property type="match status" value="1"/>
</dbReference>
<keyword evidence="14" id="KW-1185">Reference proteome</keyword>
<reference evidence="13 14" key="1">
    <citation type="submission" date="2016-04" db="EMBL/GenBank/DDBJ databases">
        <title>ATOL: Assembling a taxonomically balanced genome-scale reconstruction of the evolutionary history of the Enterobacteriaceae.</title>
        <authorList>
            <person name="Plunkett G.III."/>
            <person name="Neeno-Eckwall E.C."/>
            <person name="Glasner J.D."/>
            <person name="Perna N.T."/>
        </authorList>
    </citation>
    <scope>NUCLEOTIDE SEQUENCE [LARGE SCALE GENOMIC DNA]</scope>
    <source>
        <strain evidence="13 14">ATCC 19692</strain>
    </source>
</reference>
<name>A0A198FCM5_9GAMM</name>
<evidence type="ECO:0000256" key="12">
    <source>
        <dbReference type="NCBIfam" id="TIGR03461"/>
    </source>
</evidence>
<dbReference type="STRING" id="1354337.M983_2943"/>
<evidence type="ECO:0000313" key="14">
    <source>
        <dbReference type="Proteomes" id="UP000094023"/>
    </source>
</evidence>
<evidence type="ECO:0000256" key="6">
    <source>
        <dbReference type="ARBA" id="ARBA00023239"/>
    </source>
</evidence>
<dbReference type="PATRIC" id="fig|1354337.4.peg.3029"/>
<comment type="caution">
    <text evidence="13">The sequence shown here is derived from an EMBL/GenBank/DDBJ whole genome shotgun (WGS) entry which is preliminary data.</text>
</comment>
<dbReference type="NCBIfam" id="TIGR03461">
    <property type="entry name" value="pabC_Proteo"/>
    <property type="match status" value="1"/>
</dbReference>
<evidence type="ECO:0000256" key="5">
    <source>
        <dbReference type="ARBA" id="ARBA00022909"/>
    </source>
</evidence>